<name>A0A2U9BLL8_SCOMX</name>
<accession>A0A2U9BLL8</accession>
<proteinExistence type="predicted"/>
<dbReference type="Proteomes" id="UP000246464">
    <property type="component" value="Chromosome 7"/>
</dbReference>
<dbReference type="EMBL" id="CP026249">
    <property type="protein sequence ID" value="AWP04903.1"/>
    <property type="molecule type" value="Genomic_DNA"/>
</dbReference>
<protein>
    <submittedName>
        <fullName evidence="1">Uncharacterized protein</fullName>
    </submittedName>
</protein>
<gene>
    <name evidence="1" type="ORF">SMAX5B_016296</name>
</gene>
<keyword evidence="2" id="KW-1185">Reference proteome</keyword>
<reference evidence="1 2" key="1">
    <citation type="submission" date="2017-12" db="EMBL/GenBank/DDBJ databases">
        <title>Integrating genomic resources of turbot (Scophthalmus maximus) in depth evaluation of genetic and physical mapping variation across individuals.</title>
        <authorList>
            <person name="Martinez P."/>
        </authorList>
    </citation>
    <scope>NUCLEOTIDE SEQUENCE [LARGE SCALE GENOMIC DNA]</scope>
</reference>
<sequence length="59" mass="6562">MACHHEGFLQFWKFNANATYSGPLSATVSKRFLSELQWNRNGAQPVVANMATYTEVGSP</sequence>
<dbReference type="AlphaFoldDB" id="A0A2U9BLL8"/>
<evidence type="ECO:0000313" key="2">
    <source>
        <dbReference type="Proteomes" id="UP000246464"/>
    </source>
</evidence>
<organism evidence="1 2">
    <name type="scientific">Scophthalmus maximus</name>
    <name type="common">Turbot</name>
    <name type="synonym">Psetta maxima</name>
    <dbReference type="NCBI Taxonomy" id="52904"/>
    <lineage>
        <taxon>Eukaryota</taxon>
        <taxon>Metazoa</taxon>
        <taxon>Chordata</taxon>
        <taxon>Craniata</taxon>
        <taxon>Vertebrata</taxon>
        <taxon>Euteleostomi</taxon>
        <taxon>Actinopterygii</taxon>
        <taxon>Neopterygii</taxon>
        <taxon>Teleostei</taxon>
        <taxon>Neoteleostei</taxon>
        <taxon>Acanthomorphata</taxon>
        <taxon>Carangaria</taxon>
        <taxon>Pleuronectiformes</taxon>
        <taxon>Pleuronectoidei</taxon>
        <taxon>Scophthalmidae</taxon>
        <taxon>Scophthalmus</taxon>
    </lineage>
</organism>
<evidence type="ECO:0000313" key="1">
    <source>
        <dbReference type="EMBL" id="AWP04903.1"/>
    </source>
</evidence>